<dbReference type="EMBL" id="LANV01000001">
    <property type="protein sequence ID" value="KJV64414.1"/>
    <property type="molecule type" value="Genomic_DNA"/>
</dbReference>
<gene>
    <name evidence="1" type="ORF">APHMUC_1289</name>
</gene>
<evidence type="ECO:0000313" key="1">
    <source>
        <dbReference type="EMBL" id="KJV64414.1"/>
    </source>
</evidence>
<comment type="caution">
    <text evidence="1">The sequence shown here is derived from an EMBL/GenBank/DDBJ whole genome shotgun (WGS) entry which is preliminary data.</text>
</comment>
<name>A0A0F3NBX6_ANAPH</name>
<dbReference type="Proteomes" id="UP000033441">
    <property type="component" value="Unassembled WGS sequence"/>
</dbReference>
<sequence>MFIMTLPCDGTSNNPAICSNVLFPAPELPIKATNSPLKISKLTSEKTQFCCSE</sequence>
<reference evidence="1 2" key="1">
    <citation type="submission" date="2015-02" db="EMBL/GenBank/DDBJ databases">
        <title>Genome Sequencing of Rickettsiales.</title>
        <authorList>
            <person name="Daugherty S.C."/>
            <person name="Su Q."/>
            <person name="Abolude K."/>
            <person name="Beier-Sexton M."/>
            <person name="Carlyon J.A."/>
            <person name="Carter R."/>
            <person name="Day N.P."/>
            <person name="Dumler S.J."/>
            <person name="Dyachenko V."/>
            <person name="Godinez A."/>
            <person name="Kurtti T.J."/>
            <person name="Lichay M."/>
            <person name="Mullins K.E."/>
            <person name="Ott S."/>
            <person name="Pappas-Brown V."/>
            <person name="Paris D.H."/>
            <person name="Patel P."/>
            <person name="Richards A.L."/>
            <person name="Sadzewicz L."/>
            <person name="Sears K."/>
            <person name="Seidman D."/>
            <person name="Sengamalay N."/>
            <person name="Stenos J."/>
            <person name="Tallon L.J."/>
            <person name="Vincent G."/>
            <person name="Fraser C.M."/>
            <person name="Munderloh U."/>
            <person name="Dunning-Hotopp J.C."/>
        </authorList>
    </citation>
    <scope>NUCLEOTIDE SEQUENCE [LARGE SCALE GENOMIC DNA]</scope>
    <source>
        <strain evidence="1 2">ApMUC09</strain>
    </source>
</reference>
<protein>
    <submittedName>
        <fullName evidence="1">Uncharacterized protein</fullName>
    </submittedName>
</protein>
<organism evidence="1 2">
    <name type="scientific">Anaplasma phagocytophilum str. ApMUC09</name>
    <dbReference type="NCBI Taxonomy" id="1359152"/>
    <lineage>
        <taxon>Bacteria</taxon>
        <taxon>Pseudomonadati</taxon>
        <taxon>Pseudomonadota</taxon>
        <taxon>Alphaproteobacteria</taxon>
        <taxon>Rickettsiales</taxon>
        <taxon>Anaplasmataceae</taxon>
        <taxon>Anaplasma</taxon>
        <taxon>phagocytophilum group</taxon>
    </lineage>
</organism>
<accession>A0A0F3NBX6</accession>
<dbReference type="AlphaFoldDB" id="A0A0F3NBX6"/>
<evidence type="ECO:0000313" key="2">
    <source>
        <dbReference type="Proteomes" id="UP000033441"/>
    </source>
</evidence>
<proteinExistence type="predicted"/>